<keyword evidence="3" id="KW-1185">Reference proteome</keyword>
<dbReference type="RefSeq" id="WP_126757717.1">
    <property type="nucleotide sequence ID" value="NZ_PIPQ01000005.1"/>
</dbReference>
<protein>
    <submittedName>
        <fullName evidence="2">DUF1653 domain-containing protein</fullName>
    </submittedName>
</protein>
<dbReference type="Proteomes" id="UP000286976">
    <property type="component" value="Unassembled WGS sequence"/>
</dbReference>
<name>A0A432X119_9GAMM</name>
<dbReference type="InterPro" id="IPR037135">
    <property type="entry name" value="DUF1653-like_dom_sf"/>
</dbReference>
<dbReference type="Gene3D" id="2.30.30.320">
    <property type="entry name" value="DUF1653-like domain"/>
    <property type="match status" value="1"/>
</dbReference>
<feature type="domain" description="DUF1653" evidence="1">
    <location>
        <begin position="6"/>
        <end position="66"/>
    </location>
</feature>
<dbReference type="AlphaFoldDB" id="A0A432X119"/>
<dbReference type="Pfam" id="PF07866">
    <property type="entry name" value="DUF1653"/>
    <property type="match status" value="1"/>
</dbReference>
<evidence type="ECO:0000259" key="1">
    <source>
        <dbReference type="Pfam" id="PF07866"/>
    </source>
</evidence>
<reference evidence="2 3" key="1">
    <citation type="journal article" date="2011" name="Front. Microbiol.">
        <title>Genomic signatures of strain selection and enhancement in Bacillus atrophaeus var. globigii, a historical biowarfare simulant.</title>
        <authorList>
            <person name="Gibbons H.S."/>
            <person name="Broomall S.M."/>
            <person name="McNew L.A."/>
            <person name="Daligault H."/>
            <person name="Chapman C."/>
            <person name="Bruce D."/>
            <person name="Karavis M."/>
            <person name="Krepps M."/>
            <person name="McGregor P.A."/>
            <person name="Hong C."/>
            <person name="Park K.H."/>
            <person name="Akmal A."/>
            <person name="Feldman A."/>
            <person name="Lin J.S."/>
            <person name="Chang W.E."/>
            <person name="Higgs B.W."/>
            <person name="Demirev P."/>
            <person name="Lindquist J."/>
            <person name="Liem A."/>
            <person name="Fochler E."/>
            <person name="Read T.D."/>
            <person name="Tapia R."/>
            <person name="Johnson S."/>
            <person name="Bishop-Lilly K.A."/>
            <person name="Detter C."/>
            <person name="Han C."/>
            <person name="Sozhamannan S."/>
            <person name="Rosenzweig C.N."/>
            <person name="Skowronski E.W."/>
        </authorList>
    </citation>
    <scope>NUCLEOTIDE SEQUENCE [LARGE SCALE GENOMIC DNA]</scope>
    <source>
        <strain evidence="2 3">AIT1</strain>
    </source>
</reference>
<sequence>MNLTKGIYQHYKGNKYEVLDVVRHSETEEWLVLYRPLEGDSGLWVRPYDMFTESVEVAGKSMPRFAFLNANHT</sequence>
<evidence type="ECO:0000313" key="2">
    <source>
        <dbReference type="EMBL" id="RUO39842.1"/>
    </source>
</evidence>
<dbReference type="InterPro" id="IPR023387">
    <property type="entry name" value="DUF1653-like_dom"/>
</dbReference>
<comment type="caution">
    <text evidence="2">The sequence shown here is derived from an EMBL/GenBank/DDBJ whole genome shotgun (WGS) entry which is preliminary data.</text>
</comment>
<accession>A0A432X119</accession>
<dbReference type="EMBL" id="PIPQ01000005">
    <property type="protein sequence ID" value="RUO39842.1"/>
    <property type="molecule type" value="Genomic_DNA"/>
</dbReference>
<evidence type="ECO:0000313" key="3">
    <source>
        <dbReference type="Proteomes" id="UP000286976"/>
    </source>
</evidence>
<proteinExistence type="predicted"/>
<organism evidence="2 3">
    <name type="scientific">Aliidiomarina taiwanensis</name>
    <dbReference type="NCBI Taxonomy" id="946228"/>
    <lineage>
        <taxon>Bacteria</taxon>
        <taxon>Pseudomonadati</taxon>
        <taxon>Pseudomonadota</taxon>
        <taxon>Gammaproteobacteria</taxon>
        <taxon>Alteromonadales</taxon>
        <taxon>Idiomarinaceae</taxon>
        <taxon>Aliidiomarina</taxon>
    </lineage>
</organism>
<dbReference type="OrthoDB" id="371169at2"/>
<gene>
    <name evidence="2" type="ORF">CWE15_08800</name>
</gene>